<reference evidence="10" key="1">
    <citation type="submission" date="2022-04" db="EMBL/GenBank/DDBJ databases">
        <title>Carnegiea gigantea Genome sequencing and assembly v2.</title>
        <authorList>
            <person name="Copetti D."/>
            <person name="Sanderson M.J."/>
            <person name="Burquez A."/>
            <person name="Wojciechowski M.F."/>
        </authorList>
    </citation>
    <scope>NUCLEOTIDE SEQUENCE</scope>
    <source>
        <strain evidence="10">SGP5-SGP5p</strain>
        <tissue evidence="10">Aerial part</tissue>
    </source>
</reference>
<evidence type="ECO:0000256" key="3">
    <source>
        <dbReference type="ARBA" id="ARBA00022448"/>
    </source>
</evidence>
<keyword evidence="6" id="KW-0677">Repeat</keyword>
<dbReference type="InterPro" id="IPR047664">
    <property type="entry name" value="SWEET"/>
</dbReference>
<dbReference type="PANTHER" id="PTHR10791:SF157">
    <property type="entry name" value="BIDIRECTIONAL SUGAR TRANSPORTER SWEET"/>
    <property type="match status" value="1"/>
</dbReference>
<evidence type="ECO:0000256" key="6">
    <source>
        <dbReference type="ARBA" id="ARBA00022737"/>
    </source>
</evidence>
<comment type="caution">
    <text evidence="9">Lacks conserved residue(s) required for the propagation of feature annotation.</text>
</comment>
<dbReference type="Proteomes" id="UP001153076">
    <property type="component" value="Unassembled WGS sequence"/>
</dbReference>
<evidence type="ECO:0000256" key="1">
    <source>
        <dbReference type="ARBA" id="ARBA00004127"/>
    </source>
</evidence>
<dbReference type="Pfam" id="PF03083">
    <property type="entry name" value="MtN3_slv"/>
    <property type="match status" value="2"/>
</dbReference>
<feature type="transmembrane region" description="Helical" evidence="9">
    <location>
        <begin position="116"/>
        <end position="135"/>
    </location>
</feature>
<evidence type="ECO:0000256" key="7">
    <source>
        <dbReference type="ARBA" id="ARBA00022989"/>
    </source>
</evidence>
<evidence type="ECO:0000313" key="11">
    <source>
        <dbReference type="Proteomes" id="UP001153076"/>
    </source>
</evidence>
<comment type="caution">
    <text evidence="10">The sequence shown here is derived from an EMBL/GenBank/DDBJ whole genome shotgun (WGS) entry which is preliminary data.</text>
</comment>
<evidence type="ECO:0000256" key="4">
    <source>
        <dbReference type="ARBA" id="ARBA00022597"/>
    </source>
</evidence>
<dbReference type="FunFam" id="1.20.1280.290:FF:000001">
    <property type="entry name" value="Bidirectional sugar transporter SWEET"/>
    <property type="match status" value="1"/>
</dbReference>
<dbReference type="AlphaFoldDB" id="A0A9Q1QUY4"/>
<keyword evidence="8 9" id="KW-0472">Membrane</keyword>
<evidence type="ECO:0000256" key="5">
    <source>
        <dbReference type="ARBA" id="ARBA00022692"/>
    </source>
</evidence>
<comment type="similarity">
    <text evidence="2 9">Belongs to the SWEET sugar transporter family.</text>
</comment>
<dbReference type="GO" id="GO:0016020">
    <property type="term" value="C:membrane"/>
    <property type="evidence" value="ECO:0007669"/>
    <property type="project" value="InterPro"/>
</dbReference>
<keyword evidence="4 9" id="KW-0762">Sugar transport</keyword>
<keyword evidence="3 9" id="KW-0813">Transport</keyword>
<feature type="transmembrane region" description="Helical" evidence="9">
    <location>
        <begin position="72"/>
        <end position="96"/>
    </location>
</feature>
<feature type="transmembrane region" description="Helical" evidence="9">
    <location>
        <begin position="141"/>
        <end position="162"/>
    </location>
</feature>
<evidence type="ECO:0000256" key="2">
    <source>
        <dbReference type="ARBA" id="ARBA00007809"/>
    </source>
</evidence>
<evidence type="ECO:0000256" key="9">
    <source>
        <dbReference type="RuleBase" id="RU910715"/>
    </source>
</evidence>
<protein>
    <recommendedName>
        <fullName evidence="9">Bidirectional sugar transporter SWEET</fullName>
    </recommendedName>
</protein>
<comment type="function">
    <text evidence="9">Mediates both low-affinity uptake and efflux of sugar across the membrane.</text>
</comment>
<evidence type="ECO:0000256" key="8">
    <source>
        <dbReference type="ARBA" id="ARBA00023136"/>
    </source>
</evidence>
<accession>A0A9Q1QUY4</accession>
<organism evidence="10 11">
    <name type="scientific">Carnegiea gigantea</name>
    <dbReference type="NCBI Taxonomy" id="171969"/>
    <lineage>
        <taxon>Eukaryota</taxon>
        <taxon>Viridiplantae</taxon>
        <taxon>Streptophyta</taxon>
        <taxon>Embryophyta</taxon>
        <taxon>Tracheophyta</taxon>
        <taxon>Spermatophyta</taxon>
        <taxon>Magnoliopsida</taxon>
        <taxon>eudicotyledons</taxon>
        <taxon>Gunneridae</taxon>
        <taxon>Pentapetalae</taxon>
        <taxon>Caryophyllales</taxon>
        <taxon>Cactineae</taxon>
        <taxon>Cactaceae</taxon>
        <taxon>Cactoideae</taxon>
        <taxon>Echinocereeae</taxon>
        <taxon>Carnegiea</taxon>
    </lineage>
</organism>
<keyword evidence="7 9" id="KW-1133">Transmembrane helix</keyword>
<name>A0A9Q1QUY4_9CARY</name>
<comment type="subcellular location">
    <subcellularLocation>
        <location evidence="1">Endomembrane system</location>
        <topology evidence="1">Multi-pass membrane protein</topology>
    </subcellularLocation>
</comment>
<keyword evidence="11" id="KW-1185">Reference proteome</keyword>
<feature type="transmembrane region" description="Helical" evidence="9">
    <location>
        <begin position="49"/>
        <end position="66"/>
    </location>
</feature>
<feature type="transmembrane region" description="Helical" evidence="9">
    <location>
        <begin position="12"/>
        <end position="37"/>
    </location>
</feature>
<dbReference type="OrthoDB" id="409725at2759"/>
<dbReference type="GO" id="GO:0051119">
    <property type="term" value="F:sugar transmembrane transporter activity"/>
    <property type="evidence" value="ECO:0007669"/>
    <property type="project" value="InterPro"/>
</dbReference>
<keyword evidence="5 9" id="KW-0812">Transmembrane</keyword>
<evidence type="ECO:0000313" key="10">
    <source>
        <dbReference type="EMBL" id="KAJ8453210.1"/>
    </source>
</evidence>
<dbReference type="Gene3D" id="1.20.1280.290">
    <property type="match status" value="2"/>
</dbReference>
<dbReference type="EMBL" id="JAKOGI010000001">
    <property type="protein sequence ID" value="KAJ8453210.1"/>
    <property type="molecule type" value="Genomic_DNA"/>
</dbReference>
<sequence length="238" mass="27349">MAVRPIHHHELAFIFGVLGNIVSFAVYLAPLPTFWRVYKKKSTEGFQSIPYTVALFSAMLLLYYAFVKNDNATMIITINSVGCLIEGFYLTMYMIYAPKNARRKVISTKSVEFMPFWLSFCLTLCAAMWFFYGFLIRDFYIALPNILGFTFGITQMILYIIYKDSKKTKNQDDNGAKEADIKLEGLVTDTKLGTIEKIGQNNATNFEEQNNPQVIEVIVEEIMVHEARNPSQNRFVTY</sequence>
<dbReference type="PANTHER" id="PTHR10791">
    <property type="entry name" value="RAG1-ACTIVATING PROTEIN 1"/>
    <property type="match status" value="1"/>
</dbReference>
<gene>
    <name evidence="10" type="ORF">Cgig2_008094</name>
</gene>
<proteinExistence type="inferred from homology"/>
<dbReference type="InterPro" id="IPR004316">
    <property type="entry name" value="SWEET_rpt"/>
</dbReference>
<dbReference type="GO" id="GO:0012505">
    <property type="term" value="C:endomembrane system"/>
    <property type="evidence" value="ECO:0007669"/>
    <property type="project" value="UniProtKB-SubCell"/>
</dbReference>